<sequence length="241" mass="23648">MLEAAFWGFVGGFALLVGAVIGLRVRLPQRVVGGVMAFGAGVLISAVAFDLVEEGFEAAGTWPVLAGLAGGALTFFLGDAVIDSRGGNDRKRSGGQQAGGASAAIVLGAVLDGIPESAAIGVSLLGGGTVSAAVVVAVFLSNVPESLSAAVGLRAAGHSARGILALWSVVAVVSAVAAALGYVLLGDASPSAVAVVQAFAAGAILTMLADTMMPEAFQAEGRLTGVLTSAGFVTAFLVSHL</sequence>
<dbReference type="GO" id="GO:0005886">
    <property type="term" value="C:plasma membrane"/>
    <property type="evidence" value="ECO:0007669"/>
    <property type="project" value="UniProtKB-SubCell"/>
</dbReference>
<keyword evidence="3" id="KW-1003">Cell membrane</keyword>
<organism evidence="6 7">
    <name type="scientific">Virgisporangium ochraceum</name>
    <dbReference type="NCBI Taxonomy" id="65505"/>
    <lineage>
        <taxon>Bacteria</taxon>
        <taxon>Bacillati</taxon>
        <taxon>Actinomycetota</taxon>
        <taxon>Actinomycetes</taxon>
        <taxon>Micromonosporales</taxon>
        <taxon>Micromonosporaceae</taxon>
        <taxon>Virgisporangium</taxon>
    </lineage>
</organism>
<gene>
    <name evidence="6" type="ORF">Voc01_038060</name>
</gene>
<evidence type="ECO:0000256" key="1">
    <source>
        <dbReference type="ARBA" id="ARBA00004651"/>
    </source>
</evidence>
<feature type="transmembrane region" description="Helical" evidence="5">
    <location>
        <begin position="120"/>
        <end position="143"/>
    </location>
</feature>
<evidence type="ECO:0000256" key="2">
    <source>
        <dbReference type="ARBA" id="ARBA00006939"/>
    </source>
</evidence>
<accession>A0A8J4EBS0</accession>
<dbReference type="PANTHER" id="PTHR11040:SF211">
    <property type="entry name" value="ZINC TRANSPORTER ZIP11"/>
    <property type="match status" value="1"/>
</dbReference>
<comment type="similarity">
    <text evidence="2">Belongs to the ZIP transporter (TC 2.A.5) family.</text>
</comment>
<name>A0A8J4EBS0_9ACTN</name>
<evidence type="ECO:0000256" key="5">
    <source>
        <dbReference type="SAM" id="Phobius"/>
    </source>
</evidence>
<dbReference type="Proteomes" id="UP000635606">
    <property type="component" value="Unassembled WGS sequence"/>
</dbReference>
<dbReference type="RefSeq" id="WP_203928831.1">
    <property type="nucleotide sequence ID" value="NZ_BOPH01000051.1"/>
</dbReference>
<proteinExistence type="inferred from homology"/>
<comment type="subcellular location">
    <subcellularLocation>
        <location evidence="1">Cell membrane</location>
        <topology evidence="1">Multi-pass membrane protein</topology>
    </subcellularLocation>
</comment>
<keyword evidence="7" id="KW-1185">Reference proteome</keyword>
<keyword evidence="4" id="KW-0862">Zinc</keyword>
<evidence type="ECO:0000256" key="3">
    <source>
        <dbReference type="ARBA" id="ARBA00022475"/>
    </source>
</evidence>
<keyword evidence="5" id="KW-0472">Membrane</keyword>
<reference evidence="6" key="1">
    <citation type="submission" date="2021-01" db="EMBL/GenBank/DDBJ databases">
        <title>Whole genome shotgun sequence of Virgisporangium ochraceum NBRC 16418.</title>
        <authorList>
            <person name="Komaki H."/>
            <person name="Tamura T."/>
        </authorList>
    </citation>
    <scope>NUCLEOTIDE SEQUENCE</scope>
    <source>
        <strain evidence="6">NBRC 16418</strain>
    </source>
</reference>
<dbReference type="GO" id="GO:0005385">
    <property type="term" value="F:zinc ion transmembrane transporter activity"/>
    <property type="evidence" value="ECO:0007669"/>
    <property type="project" value="TreeGrafter"/>
</dbReference>
<evidence type="ECO:0000313" key="7">
    <source>
        <dbReference type="Proteomes" id="UP000635606"/>
    </source>
</evidence>
<feature type="transmembrane region" description="Helical" evidence="5">
    <location>
        <begin position="61"/>
        <end position="82"/>
    </location>
</feature>
<feature type="transmembrane region" description="Helical" evidence="5">
    <location>
        <begin position="6"/>
        <end position="24"/>
    </location>
</feature>
<keyword evidence="5" id="KW-1133">Transmembrane helix</keyword>
<dbReference type="PANTHER" id="PTHR11040">
    <property type="entry name" value="ZINC/IRON TRANSPORTER"/>
    <property type="match status" value="1"/>
</dbReference>
<keyword evidence="5" id="KW-0812">Transmembrane</keyword>
<feature type="transmembrane region" description="Helical" evidence="5">
    <location>
        <begin position="191"/>
        <end position="209"/>
    </location>
</feature>
<protein>
    <submittedName>
        <fullName evidence="6">ZIP family zinc transporter</fullName>
    </submittedName>
</protein>
<dbReference type="EMBL" id="BOPH01000051">
    <property type="protein sequence ID" value="GIJ68889.1"/>
    <property type="molecule type" value="Genomic_DNA"/>
</dbReference>
<dbReference type="AlphaFoldDB" id="A0A8J4EBS0"/>
<comment type="caution">
    <text evidence="6">The sequence shown here is derived from an EMBL/GenBank/DDBJ whole genome shotgun (WGS) entry which is preliminary data.</text>
</comment>
<evidence type="ECO:0000256" key="4">
    <source>
        <dbReference type="ARBA" id="ARBA00022833"/>
    </source>
</evidence>
<feature type="transmembrane region" description="Helical" evidence="5">
    <location>
        <begin position="164"/>
        <end position="185"/>
    </location>
</feature>
<feature type="transmembrane region" description="Helical" evidence="5">
    <location>
        <begin position="31"/>
        <end position="49"/>
    </location>
</feature>
<evidence type="ECO:0000313" key="6">
    <source>
        <dbReference type="EMBL" id="GIJ68889.1"/>
    </source>
</evidence>